<proteinExistence type="predicted"/>
<dbReference type="AlphaFoldDB" id="A0A8T2ZVW1"/>
<sequence>MKSPTPSPVMQAFVLVQDHVYGFVKDLESGNRNYTLVQNGAGIDEEEMMDYEVMGEDEYDDELDEAVEKQNGESEVLKIVEAEEKETIEGFGEGGETEERCLMNEVAMNHELQITEATTMSGSPFINDGDDSLAMPSSIPENFEKENEVANEPVTKEVVDGGIGSGWNTTGREMPKRILLDPVVQPSFEPVVVEKCLPMFASEADKNVENIVGEISSLRSCGMESRMIEIEVISIRSVSMKKGMVTMTHSVPVHVQPAFSEISIMEDSLLRRKSRRNSANVGIAEKNIDTCHQYMAIK</sequence>
<evidence type="ECO:0000313" key="1">
    <source>
        <dbReference type="EMBL" id="KAH8520912.1"/>
    </source>
</evidence>
<reference evidence="1" key="1">
    <citation type="journal article" date="2021" name="J. Hered.">
        <title>Genome Assembly of Salicaceae Populus deltoides (Eastern Cottonwood) I-69 Based on Nanopore Sequencing and Hi-C Technologies.</title>
        <authorList>
            <person name="Bai S."/>
            <person name="Wu H."/>
            <person name="Zhang J."/>
            <person name="Pan Z."/>
            <person name="Zhao W."/>
            <person name="Li Z."/>
            <person name="Tong C."/>
        </authorList>
    </citation>
    <scope>NUCLEOTIDE SEQUENCE</scope>
    <source>
        <tissue evidence="1">Leaf</tissue>
    </source>
</reference>
<dbReference type="Proteomes" id="UP000807159">
    <property type="component" value="Chromosome 1"/>
</dbReference>
<protein>
    <submittedName>
        <fullName evidence="1">Uncharacterized protein</fullName>
    </submittedName>
</protein>
<name>A0A8T2ZVW1_POPDE</name>
<keyword evidence="2" id="KW-1185">Reference proteome</keyword>
<dbReference type="EMBL" id="JACEGQ020000001">
    <property type="protein sequence ID" value="KAH8520912.1"/>
    <property type="molecule type" value="Genomic_DNA"/>
</dbReference>
<accession>A0A8T2ZVW1</accession>
<organism evidence="1 2">
    <name type="scientific">Populus deltoides</name>
    <name type="common">Eastern poplar</name>
    <name type="synonym">Eastern cottonwood</name>
    <dbReference type="NCBI Taxonomy" id="3696"/>
    <lineage>
        <taxon>Eukaryota</taxon>
        <taxon>Viridiplantae</taxon>
        <taxon>Streptophyta</taxon>
        <taxon>Embryophyta</taxon>
        <taxon>Tracheophyta</taxon>
        <taxon>Spermatophyta</taxon>
        <taxon>Magnoliopsida</taxon>
        <taxon>eudicotyledons</taxon>
        <taxon>Gunneridae</taxon>
        <taxon>Pentapetalae</taxon>
        <taxon>rosids</taxon>
        <taxon>fabids</taxon>
        <taxon>Malpighiales</taxon>
        <taxon>Salicaceae</taxon>
        <taxon>Saliceae</taxon>
        <taxon>Populus</taxon>
    </lineage>
</organism>
<evidence type="ECO:0000313" key="2">
    <source>
        <dbReference type="Proteomes" id="UP000807159"/>
    </source>
</evidence>
<comment type="caution">
    <text evidence="1">The sequence shown here is derived from an EMBL/GenBank/DDBJ whole genome shotgun (WGS) entry which is preliminary data.</text>
</comment>
<gene>
    <name evidence="1" type="ORF">H0E87_002099</name>
</gene>